<evidence type="ECO:0008006" key="5">
    <source>
        <dbReference type="Google" id="ProtNLM"/>
    </source>
</evidence>
<keyword evidence="2" id="KW-1133">Transmembrane helix</keyword>
<organism evidence="3 4">
    <name type="scientific">Microbacterium immunditiarum</name>
    <dbReference type="NCBI Taxonomy" id="337480"/>
    <lineage>
        <taxon>Bacteria</taxon>
        <taxon>Bacillati</taxon>
        <taxon>Actinomycetota</taxon>
        <taxon>Actinomycetes</taxon>
        <taxon>Micrococcales</taxon>
        <taxon>Microbacteriaceae</taxon>
        <taxon>Microbacterium</taxon>
    </lineage>
</organism>
<dbReference type="EMBL" id="JACCBV010000001">
    <property type="protein sequence ID" value="NYE19808.1"/>
    <property type="molecule type" value="Genomic_DNA"/>
</dbReference>
<keyword evidence="2" id="KW-0812">Transmembrane</keyword>
<dbReference type="InterPro" id="IPR031596">
    <property type="entry name" value="MaAIMP_sms"/>
</dbReference>
<feature type="compositionally biased region" description="Basic and acidic residues" evidence="1">
    <location>
        <begin position="41"/>
        <end position="55"/>
    </location>
</feature>
<dbReference type="RefSeq" id="WP_179489385.1">
    <property type="nucleotide sequence ID" value="NZ_JACCBV010000001.1"/>
</dbReference>
<comment type="caution">
    <text evidence="3">The sequence shown here is derived from an EMBL/GenBank/DDBJ whole genome shotgun (WGS) entry which is preliminary data.</text>
</comment>
<dbReference type="NCBIfam" id="NF033493">
    <property type="entry name" value="MetS_like_NSS"/>
    <property type="match status" value="1"/>
</dbReference>
<reference evidence="3 4" key="1">
    <citation type="submission" date="2020-07" db="EMBL/GenBank/DDBJ databases">
        <title>Sequencing the genomes of 1000 actinobacteria strains.</title>
        <authorList>
            <person name="Klenk H.-P."/>
        </authorList>
    </citation>
    <scope>NUCLEOTIDE SEQUENCE [LARGE SCALE GENOMIC DNA]</scope>
    <source>
        <strain evidence="3 4">DSM 24662</strain>
    </source>
</reference>
<name>A0A7Y9KL27_9MICO</name>
<evidence type="ECO:0000313" key="4">
    <source>
        <dbReference type="Proteomes" id="UP000576969"/>
    </source>
</evidence>
<evidence type="ECO:0000313" key="3">
    <source>
        <dbReference type="EMBL" id="NYE19808.1"/>
    </source>
</evidence>
<accession>A0A7Y9KL27</accession>
<feature type="region of interest" description="Disordered" evidence="1">
    <location>
        <begin position="36"/>
        <end position="55"/>
    </location>
</feature>
<dbReference type="Proteomes" id="UP000576969">
    <property type="component" value="Unassembled WGS sequence"/>
</dbReference>
<sequence>MTGLSFIFLILAIVLVWGGLVASAIFLARRPEVGSYPSGGTDDHREDAGIIEHDT</sequence>
<dbReference type="Pfam" id="PF16951">
    <property type="entry name" value="MaAIMP_sms"/>
    <property type="match status" value="1"/>
</dbReference>
<protein>
    <recommendedName>
        <fullName evidence="5">Methionine/alanine importer small subunit</fullName>
    </recommendedName>
</protein>
<dbReference type="AlphaFoldDB" id="A0A7Y9KL27"/>
<feature type="transmembrane region" description="Helical" evidence="2">
    <location>
        <begin position="6"/>
        <end position="28"/>
    </location>
</feature>
<keyword evidence="2" id="KW-0472">Membrane</keyword>
<gene>
    <name evidence="3" type="ORF">BJ991_001836</name>
</gene>
<keyword evidence="4" id="KW-1185">Reference proteome</keyword>
<proteinExistence type="predicted"/>
<evidence type="ECO:0000256" key="1">
    <source>
        <dbReference type="SAM" id="MobiDB-lite"/>
    </source>
</evidence>
<evidence type="ECO:0000256" key="2">
    <source>
        <dbReference type="SAM" id="Phobius"/>
    </source>
</evidence>